<keyword evidence="2" id="KW-1185">Reference proteome</keyword>
<evidence type="ECO:0000313" key="1">
    <source>
        <dbReference type="EMBL" id="KAG1776505.1"/>
    </source>
</evidence>
<proteinExistence type="predicted"/>
<organism evidence="1 2">
    <name type="scientific">Suillus placidus</name>
    <dbReference type="NCBI Taxonomy" id="48579"/>
    <lineage>
        <taxon>Eukaryota</taxon>
        <taxon>Fungi</taxon>
        <taxon>Dikarya</taxon>
        <taxon>Basidiomycota</taxon>
        <taxon>Agaricomycotina</taxon>
        <taxon>Agaricomycetes</taxon>
        <taxon>Agaricomycetidae</taxon>
        <taxon>Boletales</taxon>
        <taxon>Suillineae</taxon>
        <taxon>Suillaceae</taxon>
        <taxon>Suillus</taxon>
    </lineage>
</organism>
<dbReference type="EMBL" id="JABBWD010000026">
    <property type="protein sequence ID" value="KAG1776505.1"/>
    <property type="molecule type" value="Genomic_DNA"/>
</dbReference>
<sequence length="112" mass="12376">MSGSLEGRLIRLEVISGRNIQGPAWRIPAGIFVSIKLDSSARWKSSIRVLSSDSAVAWDDTLIISPDVSSELTFEIRASFELSRMLGHGTLIAQFETSWNELLDHGEEPFGD</sequence>
<dbReference type="Proteomes" id="UP000714275">
    <property type="component" value="Unassembled WGS sequence"/>
</dbReference>
<evidence type="ECO:0000313" key="2">
    <source>
        <dbReference type="Proteomes" id="UP000714275"/>
    </source>
</evidence>
<comment type="caution">
    <text evidence="1">The sequence shown here is derived from an EMBL/GenBank/DDBJ whole genome shotgun (WGS) entry which is preliminary data.</text>
</comment>
<evidence type="ECO:0008006" key="3">
    <source>
        <dbReference type="Google" id="ProtNLM"/>
    </source>
</evidence>
<accession>A0A9P7D1A7</accession>
<dbReference type="CDD" id="cd00030">
    <property type="entry name" value="C2"/>
    <property type="match status" value="1"/>
</dbReference>
<dbReference type="OrthoDB" id="2684554at2759"/>
<protein>
    <recommendedName>
        <fullName evidence="3">C2 domain-containing protein</fullName>
    </recommendedName>
</protein>
<reference evidence="1" key="1">
    <citation type="journal article" date="2020" name="New Phytol.">
        <title>Comparative genomics reveals dynamic genome evolution in host specialist ectomycorrhizal fungi.</title>
        <authorList>
            <person name="Lofgren L.A."/>
            <person name="Nguyen N.H."/>
            <person name="Vilgalys R."/>
            <person name="Ruytinx J."/>
            <person name="Liao H.L."/>
            <person name="Branco S."/>
            <person name="Kuo A."/>
            <person name="LaButti K."/>
            <person name="Lipzen A."/>
            <person name="Andreopoulos W."/>
            <person name="Pangilinan J."/>
            <person name="Riley R."/>
            <person name="Hundley H."/>
            <person name="Na H."/>
            <person name="Barry K."/>
            <person name="Grigoriev I.V."/>
            <person name="Stajich J.E."/>
            <person name="Kennedy P.G."/>
        </authorList>
    </citation>
    <scope>NUCLEOTIDE SEQUENCE</scope>
    <source>
        <strain evidence="1">DOB743</strain>
    </source>
</reference>
<name>A0A9P7D1A7_9AGAM</name>
<gene>
    <name evidence="1" type="ORF">EV702DRAFT_1198204</name>
</gene>
<dbReference type="AlphaFoldDB" id="A0A9P7D1A7"/>